<accession>A0A9E7DBM0</accession>
<dbReference type="EMBL" id="CP097092">
    <property type="protein sequence ID" value="UQF78279.1"/>
    <property type="molecule type" value="Genomic_DNA"/>
</dbReference>
<sequence>MSKITIQKPDWALKYLKKRGFTPDTSMDKFQQLWWGWFTHDNEYYKQPYIINNGADSYDRLSISPASMVASEIPSLIMNEGTILSSSEDVVNDWLERTIPNFVDEQAEFISTVFALGVGAWVANFHGYEGNVSTSIDSMKAWQIIPLLGDGCAFISKVTVNSKLYDQLQLRYFNQESQSHVIETLLFNSQNRITPVEVEGITGFVDTKQPLPTYALVKPAKYNAHDELTPLGSSVIEDICDSCRLVDEAFNQMYWQVRVSLPKMVVDEQAIVRDKDGKAKFVNTMDQIMFAPISAGISAESPMTVYNPDTHIDDMVTAFNNALAVLGFRTGFGAGYWSFTLGQGLKTATEVVSTNATLIRTIRKHEHSIENSVRDLVQGAFAAECAMNGYKVDEPVPVDILWDDSVISDDKADRDMMKDDIVRGLCPKWKYLVKYQGMSEEDAKAFTSETGGVALDAELGE</sequence>
<proteinExistence type="predicted"/>
<dbReference type="AlphaFoldDB" id="A0A9E7DBM0"/>
<evidence type="ECO:0008006" key="3">
    <source>
        <dbReference type="Google" id="ProtNLM"/>
    </source>
</evidence>
<dbReference type="Proteomes" id="UP000831562">
    <property type="component" value="Chromosome"/>
</dbReference>
<evidence type="ECO:0000313" key="1">
    <source>
        <dbReference type="EMBL" id="UQF78279.1"/>
    </source>
</evidence>
<gene>
    <name evidence="1" type="ORF">M3I19_00830</name>
</gene>
<name>A0A9E7DBM0_9ACTN</name>
<evidence type="ECO:0000313" key="2">
    <source>
        <dbReference type="Proteomes" id="UP000831562"/>
    </source>
</evidence>
<reference evidence="1" key="1">
    <citation type="submission" date="2022-05" db="EMBL/GenBank/DDBJ databases">
        <title>Using nanopore sequencing to obtain complete genomes from saliva samples.</title>
        <authorList>
            <person name="Baker J.L."/>
        </authorList>
    </citation>
    <scope>NUCLEOTIDE SEQUENCE</scope>
    <source>
        <strain evidence="1">JCVI-JB-Lp32</strain>
    </source>
</reference>
<protein>
    <recommendedName>
        <fullName evidence="3">Phage portal protein</fullName>
    </recommendedName>
</protein>
<organism evidence="1 2">
    <name type="scientific">Lancefieldella parvula</name>
    <dbReference type="NCBI Taxonomy" id="1382"/>
    <lineage>
        <taxon>Bacteria</taxon>
        <taxon>Bacillati</taxon>
        <taxon>Actinomycetota</taxon>
        <taxon>Coriobacteriia</taxon>
        <taxon>Coriobacteriales</taxon>
        <taxon>Atopobiaceae</taxon>
        <taxon>Lancefieldella</taxon>
    </lineage>
</organism>